<evidence type="ECO:0000313" key="1">
    <source>
        <dbReference type="EMBL" id="EOY03665.1"/>
    </source>
</evidence>
<dbReference type="Gramene" id="EOY03665">
    <property type="protein sequence ID" value="EOY03665"/>
    <property type="gene ID" value="TCM_018754"/>
</dbReference>
<reference evidence="1 2" key="1">
    <citation type="journal article" date="2013" name="Genome Biol.">
        <title>The genome sequence of the most widely cultivated cacao type and its use to identify candidate genes regulating pod color.</title>
        <authorList>
            <person name="Motamayor J.C."/>
            <person name="Mockaitis K."/>
            <person name="Schmutz J."/>
            <person name="Haiminen N."/>
            <person name="Iii D.L."/>
            <person name="Cornejo O."/>
            <person name="Findley S.D."/>
            <person name="Zheng P."/>
            <person name="Utro F."/>
            <person name="Royaert S."/>
            <person name="Saski C."/>
            <person name="Jenkins J."/>
            <person name="Podicheti R."/>
            <person name="Zhao M."/>
            <person name="Scheffler B.E."/>
            <person name="Stack J.C."/>
            <person name="Feltus F.A."/>
            <person name="Mustiga G.M."/>
            <person name="Amores F."/>
            <person name="Phillips W."/>
            <person name="Marelli J.P."/>
            <person name="May G.D."/>
            <person name="Shapiro H."/>
            <person name="Ma J."/>
            <person name="Bustamante C.D."/>
            <person name="Schnell R.J."/>
            <person name="Main D."/>
            <person name="Gilbert D."/>
            <person name="Parida L."/>
            <person name="Kuhn D.N."/>
        </authorList>
    </citation>
    <scope>NUCLEOTIDE SEQUENCE [LARGE SCALE GENOMIC DNA]</scope>
    <source>
        <strain evidence="2">cv. Matina 1-6</strain>
    </source>
</reference>
<gene>
    <name evidence="1" type="ORF">TCM_018754</name>
</gene>
<proteinExistence type="predicted"/>
<dbReference type="HOGENOM" id="CLU_2473480_0_0_1"/>
<keyword evidence="2" id="KW-1185">Reference proteome</keyword>
<sequence length="88" mass="10453">MVNRWGRICARMFHKDFKIFERKFESLDKAEDGIGKKRRAGDLALLWRKGVIVDVKLYFKSHIDAKIMMRGIRWRMIGFYGALMVSNK</sequence>
<dbReference type="Proteomes" id="UP000026915">
    <property type="component" value="Chromosome 4"/>
</dbReference>
<name>A0A061EFC6_THECC</name>
<protein>
    <submittedName>
        <fullName evidence="1">Uncharacterized protein</fullName>
    </submittedName>
</protein>
<accession>A0A061EFC6</accession>
<dbReference type="EMBL" id="CM001882">
    <property type="protein sequence ID" value="EOY03665.1"/>
    <property type="molecule type" value="Genomic_DNA"/>
</dbReference>
<evidence type="ECO:0000313" key="2">
    <source>
        <dbReference type="Proteomes" id="UP000026915"/>
    </source>
</evidence>
<dbReference type="InParanoid" id="A0A061EFC6"/>
<organism evidence="1 2">
    <name type="scientific">Theobroma cacao</name>
    <name type="common">Cacao</name>
    <name type="synonym">Cocoa</name>
    <dbReference type="NCBI Taxonomy" id="3641"/>
    <lineage>
        <taxon>Eukaryota</taxon>
        <taxon>Viridiplantae</taxon>
        <taxon>Streptophyta</taxon>
        <taxon>Embryophyta</taxon>
        <taxon>Tracheophyta</taxon>
        <taxon>Spermatophyta</taxon>
        <taxon>Magnoliopsida</taxon>
        <taxon>eudicotyledons</taxon>
        <taxon>Gunneridae</taxon>
        <taxon>Pentapetalae</taxon>
        <taxon>rosids</taxon>
        <taxon>malvids</taxon>
        <taxon>Malvales</taxon>
        <taxon>Malvaceae</taxon>
        <taxon>Byttnerioideae</taxon>
        <taxon>Theobroma</taxon>
    </lineage>
</organism>
<dbReference type="AlphaFoldDB" id="A0A061EFC6"/>